<gene>
    <name evidence="1" type="ORF">GCM10023203_13850</name>
</gene>
<comment type="caution">
    <text evidence="1">The sequence shown here is derived from an EMBL/GenBank/DDBJ whole genome shotgun (WGS) entry which is preliminary data.</text>
</comment>
<dbReference type="EMBL" id="BAABHQ010000002">
    <property type="protein sequence ID" value="GAA4866703.1"/>
    <property type="molecule type" value="Genomic_DNA"/>
</dbReference>
<evidence type="ECO:0000313" key="1">
    <source>
        <dbReference type="EMBL" id="GAA4866703.1"/>
    </source>
</evidence>
<proteinExistence type="predicted"/>
<evidence type="ECO:0000313" key="2">
    <source>
        <dbReference type="Proteomes" id="UP001500457"/>
    </source>
</evidence>
<dbReference type="Proteomes" id="UP001500457">
    <property type="component" value="Unassembled WGS sequence"/>
</dbReference>
<protein>
    <recommendedName>
        <fullName evidence="3">Tetracycline repressor-like protein</fullName>
    </recommendedName>
</protein>
<name>A0ABP9E3W6_9PSEU</name>
<reference evidence="2" key="1">
    <citation type="journal article" date="2019" name="Int. J. Syst. Evol. Microbiol.">
        <title>The Global Catalogue of Microorganisms (GCM) 10K type strain sequencing project: providing services to taxonomists for standard genome sequencing and annotation.</title>
        <authorList>
            <consortium name="The Broad Institute Genomics Platform"/>
            <consortium name="The Broad Institute Genome Sequencing Center for Infectious Disease"/>
            <person name="Wu L."/>
            <person name="Ma J."/>
        </authorList>
    </citation>
    <scope>NUCLEOTIDE SEQUENCE [LARGE SCALE GENOMIC DNA]</scope>
    <source>
        <strain evidence="2">JCM 17983</strain>
    </source>
</reference>
<organism evidence="1 2">
    <name type="scientific">Actinomycetospora straminea</name>
    <dbReference type="NCBI Taxonomy" id="663607"/>
    <lineage>
        <taxon>Bacteria</taxon>
        <taxon>Bacillati</taxon>
        <taxon>Actinomycetota</taxon>
        <taxon>Actinomycetes</taxon>
        <taxon>Pseudonocardiales</taxon>
        <taxon>Pseudonocardiaceae</taxon>
        <taxon>Actinomycetospora</taxon>
    </lineage>
</organism>
<evidence type="ECO:0008006" key="3">
    <source>
        <dbReference type="Google" id="ProtNLM"/>
    </source>
</evidence>
<sequence length="75" mass="8210">MRHEAPLFPDPALGCDERAQYLEAARRAASAYPGALGELVSRELRAYAEFGFRLTGDNLIFRLAAEVLAEVEEAG</sequence>
<keyword evidence="2" id="KW-1185">Reference proteome</keyword>
<accession>A0ABP9E3W6</accession>